<keyword evidence="2" id="KW-1185">Reference proteome</keyword>
<accession>A0A939M244</accession>
<gene>
    <name evidence="1" type="ORF">J4H91_15190</name>
</gene>
<evidence type="ECO:0000313" key="2">
    <source>
        <dbReference type="Proteomes" id="UP000664398"/>
    </source>
</evidence>
<organism evidence="1 2">
    <name type="scientific">Leucobacter ruminantium</name>
    <dbReference type="NCBI Taxonomy" id="1289170"/>
    <lineage>
        <taxon>Bacteria</taxon>
        <taxon>Bacillati</taxon>
        <taxon>Actinomycetota</taxon>
        <taxon>Actinomycetes</taxon>
        <taxon>Micrococcales</taxon>
        <taxon>Microbacteriaceae</taxon>
        <taxon>Leucobacter</taxon>
    </lineage>
</organism>
<dbReference type="RefSeq" id="WP_208047092.1">
    <property type="nucleotide sequence ID" value="NZ_JAGDYL010000050.1"/>
</dbReference>
<dbReference type="AlphaFoldDB" id="A0A939M244"/>
<dbReference type="Proteomes" id="UP000664398">
    <property type="component" value="Unassembled WGS sequence"/>
</dbReference>
<protein>
    <submittedName>
        <fullName evidence="1">Uncharacterized protein</fullName>
    </submittedName>
</protein>
<evidence type="ECO:0000313" key="1">
    <source>
        <dbReference type="EMBL" id="MBO1806642.1"/>
    </source>
</evidence>
<dbReference type="EMBL" id="JAGDYL010000050">
    <property type="protein sequence ID" value="MBO1806642.1"/>
    <property type="molecule type" value="Genomic_DNA"/>
</dbReference>
<reference evidence="1" key="1">
    <citation type="submission" date="2021-03" db="EMBL/GenBank/DDBJ databases">
        <title>Leucobacter chromiisoli sp. nov., isolated from chromium-containing soil of chemical plant.</title>
        <authorList>
            <person name="Xu Z."/>
        </authorList>
    </citation>
    <scope>NUCLEOTIDE SEQUENCE</scope>
    <source>
        <strain evidence="1">A2</strain>
    </source>
</reference>
<sequence length="369" mass="39614">MAYSGPRSAFQLPRNNSTQVPIGGGCWAFVGPNPYNNNQYYPSSSAQTVTITMKKNPACEAMLADQGNVLRVYSYTPQKVLQEDYGCQATLGARVSPGNWVDANGRPIVDSNPNNNEASRALACQTVEYGYQQGASYFTPKIAGADLVEAYPWRSTAQPIVRTPAAGKWGLLADINNLGYIGKDGTFASETIYVPEEPSLTNVTSFHFWDPAKQRLDTDRLDGAVLGAVAPSSSSAAADPAMDTRAFPASSYTVQCTADFTGANSAAAPTMAWADCDALDPAQISGLRFLRAGVFSGENFGPNFPNSKLLFSQVPMVAVGQIGDRLPTITRWIADEFAAKPARQNTVTAEIIGNVLRIGGFNRWSQRVP</sequence>
<dbReference type="PROSITE" id="PS51257">
    <property type="entry name" value="PROKAR_LIPOPROTEIN"/>
    <property type="match status" value="1"/>
</dbReference>
<name>A0A939M244_9MICO</name>
<proteinExistence type="predicted"/>
<comment type="caution">
    <text evidence="1">The sequence shown here is derived from an EMBL/GenBank/DDBJ whole genome shotgun (WGS) entry which is preliminary data.</text>
</comment>